<dbReference type="Pfam" id="PF12679">
    <property type="entry name" value="ABC2_membrane_2"/>
    <property type="match status" value="1"/>
</dbReference>
<dbReference type="GO" id="GO:0140359">
    <property type="term" value="F:ABC-type transporter activity"/>
    <property type="evidence" value="ECO:0007669"/>
    <property type="project" value="InterPro"/>
</dbReference>
<dbReference type="AlphaFoldDB" id="A0A972G3G3"/>
<accession>A0A972G3G3</accession>
<name>A0A972G3G3_9GAMM</name>
<feature type="transmembrane region" description="Helical" evidence="1">
    <location>
        <begin position="202"/>
        <end position="220"/>
    </location>
</feature>
<gene>
    <name evidence="2" type="ORF">HC757_00855</name>
</gene>
<proteinExistence type="predicted"/>
<organism evidence="2 3">
    <name type="scientific">Shewanella salipaludis</name>
    <dbReference type="NCBI Taxonomy" id="2723052"/>
    <lineage>
        <taxon>Bacteria</taxon>
        <taxon>Pseudomonadati</taxon>
        <taxon>Pseudomonadota</taxon>
        <taxon>Gammaproteobacteria</taxon>
        <taxon>Alteromonadales</taxon>
        <taxon>Shewanellaceae</taxon>
        <taxon>Shewanella</taxon>
    </lineage>
</organism>
<feature type="transmembrane region" description="Helical" evidence="1">
    <location>
        <begin position="86"/>
        <end position="109"/>
    </location>
</feature>
<keyword evidence="3" id="KW-1185">Reference proteome</keyword>
<dbReference type="EMBL" id="JAAXYH010000001">
    <property type="protein sequence ID" value="NMH63735.1"/>
    <property type="molecule type" value="Genomic_DNA"/>
</dbReference>
<evidence type="ECO:0000313" key="2">
    <source>
        <dbReference type="EMBL" id="NMH63735.1"/>
    </source>
</evidence>
<evidence type="ECO:0000256" key="1">
    <source>
        <dbReference type="SAM" id="Phobius"/>
    </source>
</evidence>
<dbReference type="RefSeq" id="WP_169562366.1">
    <property type="nucleotide sequence ID" value="NZ_JAAXYH010000001.1"/>
</dbReference>
<feature type="transmembrane region" description="Helical" evidence="1">
    <location>
        <begin position="31"/>
        <end position="49"/>
    </location>
</feature>
<keyword evidence="1" id="KW-0812">Transmembrane</keyword>
<keyword evidence="1" id="KW-0472">Membrane</keyword>
<dbReference type="GO" id="GO:0005886">
    <property type="term" value="C:plasma membrane"/>
    <property type="evidence" value="ECO:0007669"/>
    <property type="project" value="UniProtKB-SubCell"/>
</dbReference>
<dbReference type="Proteomes" id="UP000737113">
    <property type="component" value="Unassembled WGS sequence"/>
</dbReference>
<feature type="transmembrane region" description="Helical" evidence="1">
    <location>
        <begin position="251"/>
        <end position="272"/>
    </location>
</feature>
<evidence type="ECO:0000313" key="3">
    <source>
        <dbReference type="Proteomes" id="UP000737113"/>
    </source>
</evidence>
<reference evidence="2" key="1">
    <citation type="submission" date="2020-04" db="EMBL/GenBank/DDBJ databases">
        <title>Description of Shewanella salipaludis sp. nov., isolated from a salt marsh.</title>
        <authorList>
            <person name="Park S."/>
            <person name="Yoon J.-H."/>
        </authorList>
    </citation>
    <scope>NUCLEOTIDE SEQUENCE</scope>
    <source>
        <strain evidence="2">SHSM-M6</strain>
    </source>
</reference>
<comment type="caution">
    <text evidence="2">The sequence shown here is derived from an EMBL/GenBank/DDBJ whole genome shotgun (WGS) entry which is preliminary data.</text>
</comment>
<keyword evidence="1" id="KW-1133">Transmembrane helix</keyword>
<protein>
    <submittedName>
        <fullName evidence="2">ABC transporter permease subunit</fullName>
    </submittedName>
</protein>
<feature type="transmembrane region" description="Helical" evidence="1">
    <location>
        <begin position="174"/>
        <end position="195"/>
    </location>
</feature>
<sequence>MVNHTPPTGLRNSLIIAKFELHKLFLQTRGIVALIAFGLVWGLILLYPVQSASGILLQPQFKEMIDRLFGPNTLNELFDWPVAELAVFWCVALYLFPIFSIFIAADQFASDKSRGTFRFICLRASRDSLFFGRFLGQMLIQSLLILLTVLATIILAASRDPNLLLTAGNTGLGVAINLIIVIMPYTAGMAILSLYASTARQATIYATILWTLVSIGIMLLDSQLPYVGALRWVLPGSQLDAMINTQGLASFSYAPIPLLQTAVILLLGRVYLQRSAL</sequence>
<feature type="transmembrane region" description="Helical" evidence="1">
    <location>
        <begin position="130"/>
        <end position="154"/>
    </location>
</feature>